<evidence type="ECO:0000313" key="3">
    <source>
        <dbReference type="Proteomes" id="UP001497392"/>
    </source>
</evidence>
<dbReference type="PANTHER" id="PTHR31407:SF15">
    <property type="entry name" value="PSBP DOMAIN-CONTAINING PROTEIN 1, CHLOROPLASTIC"/>
    <property type="match status" value="1"/>
</dbReference>
<proteinExistence type="predicted"/>
<evidence type="ECO:0000313" key="2">
    <source>
        <dbReference type="EMBL" id="CAL5222793.1"/>
    </source>
</evidence>
<dbReference type="InterPro" id="IPR002683">
    <property type="entry name" value="PsbP_C"/>
</dbReference>
<accession>A0ABP1FX76</accession>
<feature type="domain" description="PsbP C-terminal" evidence="1">
    <location>
        <begin position="68"/>
        <end position="245"/>
    </location>
</feature>
<dbReference type="PANTHER" id="PTHR31407">
    <property type="match status" value="1"/>
</dbReference>
<dbReference type="Pfam" id="PF01789">
    <property type="entry name" value="PsbP"/>
    <property type="match status" value="1"/>
</dbReference>
<dbReference type="Proteomes" id="UP001497392">
    <property type="component" value="Unassembled WGS sequence"/>
</dbReference>
<name>A0ABP1FX76_9CHLO</name>
<dbReference type="InterPro" id="IPR016123">
    <property type="entry name" value="Mog1/PsbP_a/b/a-sand"/>
</dbReference>
<sequence>MRAGARKLQQVRAFSQDSSEASCSGRQHSTEAASLSLGRRQALIGLAASTSLLSIPRADAIIITPPPGFRIHQDKLDGYYFFFPENWLPVTTSGNDIFYRNPANVNENLFVDVSSPSSSAFDSVEDLGPPEQAAKRTLGQYLEELMSTRIGVKRSGEVMSATERMGPDGKKYYDIQVRVRSFASRNQLAAYPSERNKGQELEWERRYVTVLGAANKRLYQFRLQSLDKTFEQTPEALLTIAQSFRCREVET</sequence>
<gene>
    <name evidence="2" type="primary">g5209</name>
    <name evidence="2" type="ORF">VP750_LOCUS4452</name>
</gene>
<dbReference type="Gene3D" id="3.40.1000.10">
    <property type="entry name" value="Mog1/PsbP, alpha/beta/alpha sandwich"/>
    <property type="match status" value="1"/>
</dbReference>
<evidence type="ECO:0000259" key="1">
    <source>
        <dbReference type="Pfam" id="PF01789"/>
    </source>
</evidence>
<dbReference type="EMBL" id="CAXHTA020000007">
    <property type="protein sequence ID" value="CAL5222793.1"/>
    <property type="molecule type" value="Genomic_DNA"/>
</dbReference>
<organism evidence="2 3">
    <name type="scientific">Coccomyxa viridis</name>
    <dbReference type="NCBI Taxonomy" id="1274662"/>
    <lineage>
        <taxon>Eukaryota</taxon>
        <taxon>Viridiplantae</taxon>
        <taxon>Chlorophyta</taxon>
        <taxon>core chlorophytes</taxon>
        <taxon>Trebouxiophyceae</taxon>
        <taxon>Trebouxiophyceae incertae sedis</taxon>
        <taxon>Coccomyxaceae</taxon>
        <taxon>Coccomyxa</taxon>
    </lineage>
</organism>
<dbReference type="SUPFAM" id="SSF55724">
    <property type="entry name" value="Mog1p/PsbP-like"/>
    <property type="match status" value="1"/>
</dbReference>
<protein>
    <submittedName>
        <fullName evidence="2">G5209 protein</fullName>
    </submittedName>
</protein>
<keyword evidence="3" id="KW-1185">Reference proteome</keyword>
<comment type="caution">
    <text evidence="2">The sequence shown here is derived from an EMBL/GenBank/DDBJ whole genome shotgun (WGS) entry which is preliminary data.</text>
</comment>
<reference evidence="2 3" key="1">
    <citation type="submission" date="2024-06" db="EMBL/GenBank/DDBJ databases">
        <authorList>
            <person name="Kraege A."/>
            <person name="Thomma B."/>
        </authorList>
    </citation>
    <scope>NUCLEOTIDE SEQUENCE [LARGE SCALE GENOMIC DNA]</scope>
</reference>